<dbReference type="PANTHER" id="PTHR35910:SF1">
    <property type="entry name" value="2EXR DOMAIN-CONTAINING PROTEIN"/>
    <property type="match status" value="1"/>
</dbReference>
<dbReference type="Pfam" id="PF20150">
    <property type="entry name" value="2EXR"/>
    <property type="match status" value="1"/>
</dbReference>
<evidence type="ECO:0000259" key="2">
    <source>
        <dbReference type="Pfam" id="PF20150"/>
    </source>
</evidence>
<reference evidence="4" key="1">
    <citation type="submission" date="2016-02" db="EMBL/GenBank/DDBJ databases">
        <title>Draft genome sequence of Microdochium bolleyi, a fungal endophyte of beachgrass.</title>
        <authorList>
            <consortium name="DOE Joint Genome Institute"/>
            <person name="David A.S."/>
            <person name="May G."/>
            <person name="Haridas S."/>
            <person name="Lim J."/>
            <person name="Wang M."/>
            <person name="Labutti K."/>
            <person name="Lipzen A."/>
            <person name="Barry K."/>
            <person name="Grigoriev I.V."/>
        </authorList>
    </citation>
    <scope>NUCLEOTIDE SEQUENCE [LARGE SCALE GENOMIC DNA]</scope>
    <source>
        <strain evidence="4">J235TASD1</strain>
    </source>
</reference>
<dbReference type="Proteomes" id="UP000070501">
    <property type="component" value="Unassembled WGS sequence"/>
</dbReference>
<dbReference type="STRING" id="196109.A0A136J8H5"/>
<feature type="region of interest" description="Disordered" evidence="1">
    <location>
        <begin position="18"/>
        <end position="46"/>
    </location>
</feature>
<feature type="compositionally biased region" description="Polar residues" evidence="1">
    <location>
        <begin position="84"/>
        <end position="98"/>
    </location>
</feature>
<feature type="region of interest" description="Disordered" evidence="1">
    <location>
        <begin position="84"/>
        <end position="121"/>
    </location>
</feature>
<dbReference type="InterPro" id="IPR045518">
    <property type="entry name" value="2EXR"/>
</dbReference>
<feature type="compositionally biased region" description="Low complexity" evidence="1">
    <location>
        <begin position="104"/>
        <end position="121"/>
    </location>
</feature>
<dbReference type="OrthoDB" id="3469466at2759"/>
<proteinExistence type="predicted"/>
<feature type="compositionally biased region" description="Basic residues" evidence="1">
    <location>
        <begin position="36"/>
        <end position="46"/>
    </location>
</feature>
<feature type="compositionally biased region" description="Basic and acidic residues" evidence="1">
    <location>
        <begin position="18"/>
        <end position="35"/>
    </location>
</feature>
<feature type="region of interest" description="Disordered" evidence="1">
    <location>
        <begin position="443"/>
        <end position="488"/>
    </location>
</feature>
<dbReference type="AlphaFoldDB" id="A0A136J8H5"/>
<evidence type="ECO:0000313" key="4">
    <source>
        <dbReference type="Proteomes" id="UP000070501"/>
    </source>
</evidence>
<feature type="domain" description="2EXR" evidence="2">
    <location>
        <begin position="171"/>
        <end position="274"/>
    </location>
</feature>
<evidence type="ECO:0000313" key="3">
    <source>
        <dbReference type="EMBL" id="KXJ93444.1"/>
    </source>
</evidence>
<dbReference type="EMBL" id="KQ964248">
    <property type="protein sequence ID" value="KXJ93444.1"/>
    <property type="molecule type" value="Genomic_DNA"/>
</dbReference>
<gene>
    <name evidence="3" type="ORF">Micbo1qcDRAFT_174502</name>
</gene>
<dbReference type="InParanoid" id="A0A136J8H5"/>
<protein>
    <recommendedName>
        <fullName evidence="2">2EXR domain-containing protein</fullName>
    </recommendedName>
</protein>
<accession>A0A136J8H5</accession>
<name>A0A136J8H5_9PEZI</name>
<dbReference type="PANTHER" id="PTHR35910">
    <property type="entry name" value="2EXR DOMAIN-CONTAINING PROTEIN"/>
    <property type="match status" value="1"/>
</dbReference>
<keyword evidence="4" id="KW-1185">Reference proteome</keyword>
<sequence>MAAKLMRRLRNLGELEGERRSLDSDSTLADKDSRPRRPTVLKKSSRTARSLSAGILNIQIVHDCLQSSSTQASPKETRLISQYSNTGVQANLPSPNQTGRRDSSSTVSDAASTSASSSSSDYWPPLEDYNGHYPKLNFDSKIDVGEWTLPSGAPPEVVSHVAGELYPLDTFHLFTQLPVELRLKIWRLHLARPRIVRVSTLDFVKKIHFTPNSLGNQASNIQWYTTNRLPLLARVSQEARRETLNFYRIHLSAGMARRAFSFGPVYLNPEWDIILLNCSHEGTPMDILLNDIMAYDPRGIGAIHLASYCDPGLWDGTPLPGCAEMKTSAANLRSYTEVIYAGWSSRVDVFPILRLGQGYLQESIEVSQDKFKSFMRQSQRSNVYWSKSQRLRDRLVKVLGPALAAELTIQSLYTRTVVTPRSRPAAVSLATEKRGAGLIIWDKERTPKEDATGGGGQSQVVGNGNGGNNEEEEEQEEGGGRFLYFSCN</sequence>
<feature type="compositionally biased region" description="Gly residues" evidence="1">
    <location>
        <begin position="452"/>
        <end position="467"/>
    </location>
</feature>
<evidence type="ECO:0000256" key="1">
    <source>
        <dbReference type="SAM" id="MobiDB-lite"/>
    </source>
</evidence>
<organism evidence="3 4">
    <name type="scientific">Microdochium bolleyi</name>
    <dbReference type="NCBI Taxonomy" id="196109"/>
    <lineage>
        <taxon>Eukaryota</taxon>
        <taxon>Fungi</taxon>
        <taxon>Dikarya</taxon>
        <taxon>Ascomycota</taxon>
        <taxon>Pezizomycotina</taxon>
        <taxon>Sordariomycetes</taxon>
        <taxon>Xylariomycetidae</taxon>
        <taxon>Xylariales</taxon>
        <taxon>Microdochiaceae</taxon>
        <taxon>Microdochium</taxon>
    </lineage>
</organism>